<comment type="caution">
    <text evidence="2">The sequence shown here is derived from an EMBL/GenBank/DDBJ whole genome shotgun (WGS) entry which is preliminary data.</text>
</comment>
<reference evidence="2 3" key="1">
    <citation type="journal article" date="2015" name="Nature">
        <title>rRNA introns, odd ribosomes, and small enigmatic genomes across a large radiation of phyla.</title>
        <authorList>
            <person name="Brown C.T."/>
            <person name="Hug L.A."/>
            <person name="Thomas B.C."/>
            <person name="Sharon I."/>
            <person name="Castelle C.J."/>
            <person name="Singh A."/>
            <person name="Wilkins M.J."/>
            <person name="Williams K.H."/>
            <person name="Banfield J.F."/>
        </authorList>
    </citation>
    <scope>NUCLEOTIDE SEQUENCE [LARGE SCALE GENOMIC DNA]</scope>
</reference>
<organism evidence="2 3">
    <name type="scientific">Candidatus Magasanikbacteria bacterium GW2011_GWE2_42_7</name>
    <dbReference type="NCBI Taxonomy" id="1619052"/>
    <lineage>
        <taxon>Bacteria</taxon>
        <taxon>Candidatus Magasanikiibacteriota</taxon>
    </lineage>
</organism>
<evidence type="ECO:0000256" key="1">
    <source>
        <dbReference type="SAM" id="Phobius"/>
    </source>
</evidence>
<protein>
    <submittedName>
        <fullName evidence="2">Uncharacterized protein</fullName>
    </submittedName>
</protein>
<gene>
    <name evidence="2" type="ORF">UV42_C0057G0006</name>
</gene>
<keyword evidence="1" id="KW-0812">Transmembrane</keyword>
<feature type="transmembrane region" description="Helical" evidence="1">
    <location>
        <begin position="6"/>
        <end position="30"/>
    </location>
</feature>
<accession>A0A0G1BAI0</accession>
<keyword evidence="1" id="KW-0472">Membrane</keyword>
<dbReference type="EMBL" id="LCEK01000057">
    <property type="protein sequence ID" value="KKS70380.1"/>
    <property type="molecule type" value="Genomic_DNA"/>
</dbReference>
<name>A0A0G1BAI0_9BACT</name>
<keyword evidence="1" id="KW-1133">Transmembrane helix</keyword>
<dbReference type="Proteomes" id="UP000033867">
    <property type="component" value="Unassembled WGS sequence"/>
</dbReference>
<evidence type="ECO:0000313" key="3">
    <source>
        <dbReference type="Proteomes" id="UP000033867"/>
    </source>
</evidence>
<dbReference type="AlphaFoldDB" id="A0A0G1BAI0"/>
<evidence type="ECO:0000313" key="2">
    <source>
        <dbReference type="EMBL" id="KKS70380.1"/>
    </source>
</evidence>
<sequence length="244" mass="27502">MDHEHFPFGIVLATIVLTSFFVGGIGIFFVQQSSINILRQEMMYLQQTQITTLPPQKENVQVQKTIPPEKVVTPTTQMTLPPGVEWMTYSDTDISFLYPKTFIGTPLQEDSDKDRINTVWEIRKEANILSLYPNFQNPHAEFGAYYEIRLIKDATEAKNFHQQLVMSGASGKNLCQSLSNPIAIAGYTVCKYEQLVDEGLGRVGTYYALLPETQSAPSVFIFDQSGGMYTTYIQTTLLSSMNIK</sequence>
<proteinExistence type="predicted"/>